<evidence type="ECO:0000256" key="4">
    <source>
        <dbReference type="ARBA" id="ARBA00022741"/>
    </source>
</evidence>
<feature type="binding site" evidence="12">
    <location>
        <position position="552"/>
    </location>
    <ligand>
        <name>Zn(2+)</name>
        <dbReference type="ChEBI" id="CHEBI:29105"/>
        <label>1</label>
    </ligand>
</feature>
<evidence type="ECO:0000259" key="13">
    <source>
        <dbReference type="PROSITE" id="PS51192"/>
    </source>
</evidence>
<feature type="binding site" evidence="12">
    <location>
        <position position="539"/>
    </location>
    <ligand>
        <name>Zn(2+)</name>
        <dbReference type="ChEBI" id="CHEBI:29105"/>
        <label>2</label>
    </ligand>
</feature>
<keyword evidence="2 12" id="KW-0235">DNA replication</keyword>
<dbReference type="GO" id="GO:0006269">
    <property type="term" value="P:DNA replication, synthesis of primer"/>
    <property type="evidence" value="ECO:0007669"/>
    <property type="project" value="UniProtKB-KW"/>
</dbReference>
<dbReference type="InterPro" id="IPR041222">
    <property type="entry name" value="PriA_3primeBD"/>
</dbReference>
<dbReference type="NCBIfam" id="NF004066">
    <property type="entry name" value="PRK05580.1-3"/>
    <property type="match status" value="1"/>
</dbReference>
<dbReference type="FunFam" id="3.40.50.300:FF:000489">
    <property type="entry name" value="Primosome assembly protein PriA"/>
    <property type="match status" value="1"/>
</dbReference>
<dbReference type="GO" id="GO:0005524">
    <property type="term" value="F:ATP binding"/>
    <property type="evidence" value="ECO:0007669"/>
    <property type="project" value="UniProtKB-UniRule"/>
</dbReference>
<dbReference type="InterPro" id="IPR005259">
    <property type="entry name" value="PriA"/>
</dbReference>
<comment type="subunit">
    <text evidence="12">Component of the replication restart primosome.</text>
</comment>
<name>A0A6C2C888_9LACO</name>
<feature type="binding site" evidence="12">
    <location>
        <position position="542"/>
    </location>
    <ligand>
        <name>Zn(2+)</name>
        <dbReference type="ChEBI" id="CHEBI:29105"/>
        <label>2</label>
    </ligand>
</feature>
<comment type="function">
    <text evidence="12">Initiates the restart of stalled replication forks, which reloads the replicative helicase on sites other than the origin of replication. Recognizes and binds to abandoned replication forks and remodels them to uncover a helicase loading site. Promotes assembly of the primosome at these replication forks.</text>
</comment>
<dbReference type="PANTHER" id="PTHR30580">
    <property type="entry name" value="PRIMOSOMAL PROTEIN N"/>
    <property type="match status" value="1"/>
</dbReference>
<dbReference type="InterPro" id="IPR001650">
    <property type="entry name" value="Helicase_C-like"/>
</dbReference>
<dbReference type="InterPro" id="IPR027417">
    <property type="entry name" value="P-loop_NTPase"/>
</dbReference>
<evidence type="ECO:0000313" key="15">
    <source>
        <dbReference type="EMBL" id="TYC50107.1"/>
    </source>
</evidence>
<dbReference type="InterPro" id="IPR014001">
    <property type="entry name" value="Helicase_ATP-bd"/>
</dbReference>
<sequence>MKHASIIVDVPTMQTNQPYTYLIPAQLEMLIETGMRVRVPFGRGNRLVQGFVVEIVEDVVEDEKLKTVVDLIEPTSVLNDELLALGAWLAERNFAFKISVLQMMLPNVMRAKYSKVLQVIDLNLIEDPLVKQLFVDRNAIPYDADNVPDILLTNIQHELRLNHIQIGYVVDNQAKEKTVLAVKPLLATQAYDDLRKALRPNAKKQARLLSYLKDMPNDYQPQSEVLKMIKGDASVITHAVEAGWLERTKIEVYRLPKLTSPIVPTQPLTLNSEQMDAFQKIAKATDLRQTKTFLLEGITGSGKTEVYLQAIAATLKQGRTAMMLVPEITLTPQMMRRVQGRFGDQVAVMHSGLSDGERYDEWRRIKRGEVSVVVGARSAIFAPLENIGLIIIDEEHEGSYKQDENPRYHARDVAMWRAEYHQAVVVLGSATPSLETRARAQKHRYELLQLTKRAKQGVLPNATIVDMREALQNGSDELFSPILAEKLVDRLNKGEQSVLLLNRRGYANYLMCRDCGYVPRCKNCDLALTMHSDTGKLECHYCGYSEPIPHECPVCGSKRIRPYGAGTQKVEAALQAYLPQARIIRMDVDTTRKKGAIDQMLADFGNKKADILLGTQMIAKGLDFPDITLVGVLNADTSLSVPDYRAAERTFQLLTQVAGRAGRAEKQGEVVIQTFNPDHYAIQLASQQDFEAFYKYEMQLRHTWQYAPYFYTVQIKIAHEDQATAAKVAYQTANWLKQKLASESTMLGPAAGAITRLKNKYYYRILIKFKTDPGLNDALSELMVAAQRLQKQGVILNIDRDPNNFI</sequence>
<evidence type="ECO:0000256" key="1">
    <source>
        <dbReference type="ARBA" id="ARBA00022515"/>
    </source>
</evidence>
<evidence type="ECO:0000256" key="6">
    <source>
        <dbReference type="ARBA" id="ARBA00022806"/>
    </source>
</evidence>
<feature type="domain" description="Helicase C-terminal" evidence="14">
    <location>
        <begin position="547"/>
        <end position="701"/>
    </location>
</feature>
<keyword evidence="4 12" id="KW-0547">Nucleotide-binding</keyword>
<dbReference type="Pfam" id="PF17764">
    <property type="entry name" value="PriA_3primeBD"/>
    <property type="match status" value="1"/>
</dbReference>
<evidence type="ECO:0000256" key="7">
    <source>
        <dbReference type="ARBA" id="ARBA00022833"/>
    </source>
</evidence>
<keyword evidence="6 12" id="KW-0347">Helicase</keyword>
<keyword evidence="10 12" id="KW-0413">Isomerase</keyword>
<dbReference type="GO" id="GO:0006270">
    <property type="term" value="P:DNA replication initiation"/>
    <property type="evidence" value="ECO:0007669"/>
    <property type="project" value="TreeGrafter"/>
</dbReference>
<feature type="binding site" evidence="12">
    <location>
        <position position="515"/>
    </location>
    <ligand>
        <name>Zn(2+)</name>
        <dbReference type="ChEBI" id="CHEBI:29105"/>
        <label>1</label>
    </ligand>
</feature>
<gene>
    <name evidence="12 15" type="primary">priA</name>
    <name evidence="15" type="ORF">ESZ50_03385</name>
</gene>
<evidence type="ECO:0000256" key="11">
    <source>
        <dbReference type="ARBA" id="ARBA00048988"/>
    </source>
</evidence>
<evidence type="ECO:0000259" key="14">
    <source>
        <dbReference type="PROSITE" id="PS51194"/>
    </source>
</evidence>
<dbReference type="SMART" id="SM00490">
    <property type="entry name" value="HELICc"/>
    <property type="match status" value="1"/>
</dbReference>
<comment type="catalytic activity">
    <reaction evidence="12">
        <text>Couples ATP hydrolysis with the unwinding of duplex DNA by translocating in the 3'-5' direction.</text>
        <dbReference type="EC" id="5.6.2.4"/>
    </reaction>
</comment>
<protein>
    <recommendedName>
        <fullName evidence="12">Replication restart protein PriA</fullName>
    </recommendedName>
    <alternativeName>
        <fullName evidence="12">ATP-dependent DNA helicase PriA</fullName>
        <ecNumber evidence="12">5.6.2.4</ecNumber>
    </alternativeName>
    <alternativeName>
        <fullName evidence="12">DNA 3'-5' helicase PriA</fullName>
    </alternativeName>
</protein>
<dbReference type="GO" id="GO:0008270">
    <property type="term" value="F:zinc ion binding"/>
    <property type="evidence" value="ECO:0007669"/>
    <property type="project" value="UniProtKB-UniRule"/>
</dbReference>
<dbReference type="NCBIfam" id="TIGR00595">
    <property type="entry name" value="priA"/>
    <property type="match status" value="1"/>
</dbReference>
<evidence type="ECO:0000256" key="10">
    <source>
        <dbReference type="ARBA" id="ARBA00023235"/>
    </source>
</evidence>
<dbReference type="GO" id="GO:0043138">
    <property type="term" value="F:3'-5' DNA helicase activity"/>
    <property type="evidence" value="ECO:0007669"/>
    <property type="project" value="UniProtKB-EC"/>
</dbReference>
<feature type="binding site" evidence="12">
    <location>
        <position position="555"/>
    </location>
    <ligand>
        <name>Zn(2+)</name>
        <dbReference type="ChEBI" id="CHEBI:29105"/>
        <label>1</label>
    </ligand>
</feature>
<dbReference type="InterPro" id="IPR040498">
    <property type="entry name" value="PriA_CRR"/>
</dbReference>
<accession>A0A6C2C888</accession>
<dbReference type="FunFam" id="3.40.1440.60:FF:000001">
    <property type="entry name" value="Primosomal protein N"/>
    <property type="match status" value="1"/>
</dbReference>
<dbReference type="RefSeq" id="WP_148622189.1">
    <property type="nucleotide sequence ID" value="NZ_SDGZ01000010.1"/>
</dbReference>
<evidence type="ECO:0000256" key="3">
    <source>
        <dbReference type="ARBA" id="ARBA00022723"/>
    </source>
</evidence>
<dbReference type="OrthoDB" id="9759544at2"/>
<feature type="binding site" evidence="12">
    <location>
        <position position="524"/>
    </location>
    <ligand>
        <name>Zn(2+)</name>
        <dbReference type="ChEBI" id="CHEBI:29105"/>
        <label>2</label>
    </ligand>
</feature>
<keyword evidence="3 12" id="KW-0479">Metal-binding</keyword>
<dbReference type="CDD" id="cd18804">
    <property type="entry name" value="SF2_C_priA"/>
    <property type="match status" value="1"/>
</dbReference>
<dbReference type="CDD" id="cd17929">
    <property type="entry name" value="DEXHc_priA"/>
    <property type="match status" value="1"/>
</dbReference>
<dbReference type="GO" id="GO:1990077">
    <property type="term" value="C:primosome complex"/>
    <property type="evidence" value="ECO:0007669"/>
    <property type="project" value="UniProtKB-UniRule"/>
</dbReference>
<dbReference type="Pfam" id="PF18319">
    <property type="entry name" value="Zn_ribbon_PriA"/>
    <property type="match status" value="1"/>
</dbReference>
<dbReference type="PROSITE" id="PS51194">
    <property type="entry name" value="HELICASE_CTER"/>
    <property type="match status" value="1"/>
</dbReference>
<dbReference type="SUPFAM" id="SSF52540">
    <property type="entry name" value="P-loop containing nucleoside triphosphate hydrolases"/>
    <property type="match status" value="2"/>
</dbReference>
<evidence type="ECO:0000256" key="5">
    <source>
        <dbReference type="ARBA" id="ARBA00022801"/>
    </source>
</evidence>
<dbReference type="Pfam" id="PF04851">
    <property type="entry name" value="ResIII"/>
    <property type="match status" value="1"/>
</dbReference>
<dbReference type="InterPro" id="IPR041236">
    <property type="entry name" value="PriA_C"/>
</dbReference>
<dbReference type="EC" id="5.6.2.4" evidence="12"/>
<keyword evidence="1 12" id="KW-0639">Primosome</keyword>
<keyword evidence="5 12" id="KW-0378">Hydrolase</keyword>
<dbReference type="GO" id="GO:0016787">
    <property type="term" value="F:hydrolase activity"/>
    <property type="evidence" value="ECO:0007669"/>
    <property type="project" value="UniProtKB-KW"/>
</dbReference>
<dbReference type="EMBL" id="SDGZ01000010">
    <property type="protein sequence ID" value="TYC50107.1"/>
    <property type="molecule type" value="Genomic_DNA"/>
</dbReference>
<comment type="similarity">
    <text evidence="12">Belongs to the helicase family. PriA subfamily.</text>
</comment>
<dbReference type="SMART" id="SM00487">
    <property type="entry name" value="DEXDc"/>
    <property type="match status" value="1"/>
</dbReference>
<evidence type="ECO:0000256" key="2">
    <source>
        <dbReference type="ARBA" id="ARBA00022705"/>
    </source>
</evidence>
<evidence type="ECO:0000313" key="16">
    <source>
        <dbReference type="Proteomes" id="UP000371977"/>
    </source>
</evidence>
<comment type="catalytic activity">
    <reaction evidence="11 12">
        <text>ATP + H2O = ADP + phosphate + H(+)</text>
        <dbReference type="Rhea" id="RHEA:13065"/>
        <dbReference type="ChEBI" id="CHEBI:15377"/>
        <dbReference type="ChEBI" id="CHEBI:15378"/>
        <dbReference type="ChEBI" id="CHEBI:30616"/>
        <dbReference type="ChEBI" id="CHEBI:43474"/>
        <dbReference type="ChEBI" id="CHEBI:456216"/>
        <dbReference type="EC" id="5.6.2.4"/>
    </reaction>
</comment>
<dbReference type="Proteomes" id="UP000371977">
    <property type="component" value="Unassembled WGS sequence"/>
</dbReference>
<dbReference type="GO" id="GO:0006302">
    <property type="term" value="P:double-strand break repair"/>
    <property type="evidence" value="ECO:0007669"/>
    <property type="project" value="InterPro"/>
</dbReference>
<evidence type="ECO:0000256" key="9">
    <source>
        <dbReference type="ARBA" id="ARBA00023125"/>
    </source>
</evidence>
<dbReference type="Gene3D" id="3.40.1440.60">
    <property type="entry name" value="PriA, 3(prime) DNA-binding domain"/>
    <property type="match status" value="1"/>
</dbReference>
<dbReference type="InterPro" id="IPR006935">
    <property type="entry name" value="Helicase/UvrB_N"/>
</dbReference>
<dbReference type="GO" id="GO:0003677">
    <property type="term" value="F:DNA binding"/>
    <property type="evidence" value="ECO:0007669"/>
    <property type="project" value="UniProtKB-UniRule"/>
</dbReference>
<keyword evidence="16" id="KW-1185">Reference proteome</keyword>
<comment type="caution">
    <text evidence="15">The sequence shown here is derived from an EMBL/GenBank/DDBJ whole genome shotgun (WGS) entry which is preliminary data.</text>
</comment>
<dbReference type="AlphaFoldDB" id="A0A6C2C888"/>
<dbReference type="Pfam" id="PF00271">
    <property type="entry name" value="Helicase_C"/>
    <property type="match status" value="1"/>
</dbReference>
<feature type="domain" description="Helicase ATP-binding" evidence="13">
    <location>
        <begin position="284"/>
        <end position="450"/>
    </location>
</feature>
<dbReference type="PROSITE" id="PS51192">
    <property type="entry name" value="HELICASE_ATP_BIND_1"/>
    <property type="match status" value="1"/>
</dbReference>
<keyword evidence="7 12" id="KW-0862">Zinc</keyword>
<evidence type="ECO:0000256" key="8">
    <source>
        <dbReference type="ARBA" id="ARBA00022840"/>
    </source>
</evidence>
<organism evidence="15 16">
    <name type="scientific">Weissella muntiaci</name>
    <dbReference type="NCBI Taxonomy" id="2508881"/>
    <lineage>
        <taxon>Bacteria</taxon>
        <taxon>Bacillati</taxon>
        <taxon>Bacillota</taxon>
        <taxon>Bacilli</taxon>
        <taxon>Lactobacillales</taxon>
        <taxon>Lactobacillaceae</taxon>
        <taxon>Weissella</taxon>
    </lineage>
</organism>
<dbReference type="Pfam" id="PF18074">
    <property type="entry name" value="PriA_C"/>
    <property type="match status" value="1"/>
</dbReference>
<reference evidence="15 16" key="1">
    <citation type="submission" date="2019-01" db="EMBL/GenBank/DDBJ databases">
        <title>Weissella sp. nov., a novel lactic acid bacterium isolated from animal feces.</title>
        <authorList>
            <person name="Wang L.-T."/>
        </authorList>
    </citation>
    <scope>NUCLEOTIDE SEQUENCE [LARGE SCALE GENOMIC DNA]</scope>
    <source>
        <strain evidence="15 16">8H-2</strain>
    </source>
</reference>
<comment type="cofactor">
    <cofactor evidence="12">
        <name>Zn(2+)</name>
        <dbReference type="ChEBI" id="CHEBI:29105"/>
    </cofactor>
    <text evidence="12">Binds 2 zinc ions per subunit.</text>
</comment>
<keyword evidence="8 12" id="KW-0067">ATP-binding</keyword>
<dbReference type="GO" id="GO:0006310">
    <property type="term" value="P:DNA recombination"/>
    <property type="evidence" value="ECO:0007669"/>
    <property type="project" value="InterPro"/>
</dbReference>
<dbReference type="PANTHER" id="PTHR30580:SF0">
    <property type="entry name" value="PRIMOSOMAL PROTEIN N"/>
    <property type="match status" value="1"/>
</dbReference>
<evidence type="ECO:0000256" key="12">
    <source>
        <dbReference type="HAMAP-Rule" id="MF_00983"/>
    </source>
</evidence>
<dbReference type="Gene3D" id="3.40.50.300">
    <property type="entry name" value="P-loop containing nucleotide triphosphate hydrolases"/>
    <property type="match status" value="2"/>
</dbReference>
<keyword evidence="9 12" id="KW-0238">DNA-binding</keyword>
<feature type="binding site" evidence="12">
    <location>
        <position position="521"/>
    </location>
    <ligand>
        <name>Zn(2+)</name>
        <dbReference type="ChEBI" id="CHEBI:29105"/>
        <label>2</label>
    </ligand>
</feature>
<dbReference type="InterPro" id="IPR042115">
    <property type="entry name" value="PriA_3primeBD_sf"/>
</dbReference>
<dbReference type="HAMAP" id="MF_00983">
    <property type="entry name" value="PriA"/>
    <property type="match status" value="1"/>
</dbReference>
<feature type="binding site" evidence="12">
    <location>
        <position position="512"/>
    </location>
    <ligand>
        <name>Zn(2+)</name>
        <dbReference type="ChEBI" id="CHEBI:29105"/>
        <label>1</label>
    </ligand>
</feature>
<proteinExistence type="inferred from homology"/>